<keyword evidence="1" id="KW-0472">Membrane</keyword>
<dbReference type="RefSeq" id="WP_181256939.1">
    <property type="nucleotide sequence ID" value="NZ_LAUU01000010.1"/>
</dbReference>
<dbReference type="Proteomes" id="UP000241093">
    <property type="component" value="Unassembled WGS sequence"/>
</dbReference>
<accession>A0A2T4I963</accession>
<feature type="transmembrane region" description="Helical" evidence="1">
    <location>
        <begin position="83"/>
        <end position="101"/>
    </location>
</feature>
<keyword evidence="1 2" id="KW-0812">Transmembrane</keyword>
<evidence type="ECO:0000256" key="1">
    <source>
        <dbReference type="SAM" id="Phobius"/>
    </source>
</evidence>
<organism evidence="2 3">
    <name type="scientific">Mycoplasma leachii 06049</name>
    <dbReference type="NCBI Taxonomy" id="1188244"/>
    <lineage>
        <taxon>Bacteria</taxon>
        <taxon>Bacillati</taxon>
        <taxon>Mycoplasmatota</taxon>
        <taxon>Mollicutes</taxon>
        <taxon>Mycoplasmataceae</taxon>
        <taxon>Mycoplasma</taxon>
    </lineage>
</organism>
<evidence type="ECO:0000313" key="2">
    <source>
        <dbReference type="EMBL" id="PTD31058.1"/>
    </source>
</evidence>
<dbReference type="EMBL" id="LAUU01000010">
    <property type="protein sequence ID" value="PTD31058.1"/>
    <property type="molecule type" value="Genomic_DNA"/>
</dbReference>
<comment type="caution">
    <text evidence="2">The sequence shown here is derived from an EMBL/GenBank/DDBJ whole genome shotgun (WGS) entry which is preliminary data.</text>
</comment>
<evidence type="ECO:0000313" key="3">
    <source>
        <dbReference type="Proteomes" id="UP000241093"/>
    </source>
</evidence>
<name>A0A2T4I963_9MOLU</name>
<proteinExistence type="predicted"/>
<sequence>MQNKTGLSLLEDVFVNNYYNKIDFIKMIFSKEQINQLNSKINLNELLIDLKQLLDQQKIINQNKINDYQLQLKQTNKKILNKLWLWWLLPIIGMFIFFIIYNNRLQDPYYANQLVDIKVKITDLEVKNIYITKLIDEILNNN</sequence>
<gene>
    <name evidence="2" type="ORF">MLEAa_6690</name>
</gene>
<protein>
    <submittedName>
        <fullName evidence="2">Putative transmembrane protein</fullName>
    </submittedName>
</protein>
<reference evidence="2 3" key="1">
    <citation type="submission" date="2015-04" db="EMBL/GenBank/DDBJ databases">
        <title>Genome sequence of Mycoplasma leachii strain 06049.</title>
        <authorList>
            <person name="Sirand-Pugnet P."/>
            <person name="Breton M."/>
            <person name="Dordet-Frisoni E."/>
            <person name="Baranowski E."/>
            <person name="Barre A."/>
            <person name="Couture C."/>
            <person name="Dupuy V."/>
            <person name="Gaurivaud P."/>
            <person name="Jacob D."/>
            <person name="Lemaitre C."/>
            <person name="Manso-Silvan L."/>
            <person name="Nikolski M."/>
            <person name="Nouvel L.-X."/>
            <person name="Poumarat F."/>
            <person name="Tardy F."/>
            <person name="Thebault P."/>
            <person name="Theil S."/>
            <person name="Citti C."/>
            <person name="Thiaucourt F."/>
            <person name="Blanchard A."/>
        </authorList>
    </citation>
    <scope>NUCLEOTIDE SEQUENCE [LARGE SCALE GENOMIC DNA]</scope>
    <source>
        <strain evidence="2 3">06049</strain>
    </source>
</reference>
<dbReference type="AlphaFoldDB" id="A0A2T4I963"/>
<keyword evidence="1" id="KW-1133">Transmembrane helix</keyword>